<keyword evidence="7" id="KW-1185">Reference proteome</keyword>
<dbReference type="STRING" id="741276.A0A2S5BDW2"/>
<dbReference type="PANTHER" id="PTHR13237">
    <property type="entry name" value="SOMETHING ABOUT SILENCING PROTEIN 10-RELATED"/>
    <property type="match status" value="1"/>
</dbReference>
<dbReference type="OrthoDB" id="1924577at2759"/>
<feature type="compositionally biased region" description="Basic residues" evidence="4">
    <location>
        <begin position="787"/>
        <end position="803"/>
    </location>
</feature>
<protein>
    <recommendedName>
        <fullName evidence="5">Sas10 C-terminal domain-containing protein</fullName>
    </recommendedName>
</protein>
<sequence>MAKGGNKKNLGARKATQYRAKPIDAEKPFDRSASRTRERRIETFEDTFGSGDEDQFHLNRDKLLLDDPYTSQQRRDGGGLDEPDAIYDLDLPESDSDDDNDDEEEEARPVKERVPRHLREYKRKDDGDLKTQGRFGHEYDPKQDVVFPDSDPDSDADDDDDDDKTLDSNQLSLAGGDDSDSDSGDKKQRRKTASDDDSDLEQDHERWAAGHYHVSRRAPGEADSEDEEALELEEKEARRLQKKMRDRLAGEDYGVVGTLDDGDDDEFEDAGGDADKKGAQERLRLDGEEDDKEKAESMANVAAAAATLTDEESIALLLRTQPETLALVDDFLLTASKLSQVSRDLAEVRRVGDGQGNDHPSLAIMELEHQALTTYLPTLAFYFSLLLQPAPGPNQDLVDKVVQRLSSLRGALATMDELDLTTAEYGANATSSDDDEDDDEDADEQEAVVAPSKRRRVVPPEEMFDLADSDASTQPSDSDDDDDEGEVITESMLDGLDDDELEELMSSLGPGEGADVLMERVRAKQREKGVPVYESGSGSDSGSGGGSEEEDNNDDVEMMDSDAEVANKLTAVQASNGRKQPRAVPTLPTLAPLSASAKTSKSARSSGSAANAAANDYLDPLALTSTDKADKASKRHTLRFHAAQVEQKASKRDARRRGLEGDDDLPRRSKEQARREVLKRQQHGAAKDAEARAKLDDGEFGDDDARDARVVRGEAVDGAAGGGGDDDDDDGYYDLVAAEKSEGRQAKKARYDGARAAEREEILSLAESSVDGPRAATRKILSNRGLTPKRNKLNRNARVKKRHQYDQKQKKLRSMQATYSGGEARTGYEGEKTGISRQNVRSRKLD</sequence>
<evidence type="ECO:0000259" key="5">
    <source>
        <dbReference type="Pfam" id="PF09368"/>
    </source>
</evidence>
<feature type="compositionally biased region" description="Acidic residues" evidence="4">
    <location>
        <begin position="477"/>
        <end position="487"/>
    </location>
</feature>
<comment type="similarity">
    <text evidence="2">Belongs to the SAS10 family.</text>
</comment>
<feature type="region of interest" description="Disordered" evidence="4">
    <location>
        <begin position="782"/>
        <end position="846"/>
    </location>
</feature>
<feature type="domain" description="Sas10 C-terminal" evidence="5">
    <location>
        <begin position="771"/>
        <end position="845"/>
    </location>
</feature>
<reference evidence="6 7" key="1">
    <citation type="journal article" date="2018" name="Front. Microbiol.">
        <title>Prospects for Fungal Bioremediation of Acidic Radioactive Waste Sites: Characterization and Genome Sequence of Rhodotorula taiwanensis MD1149.</title>
        <authorList>
            <person name="Tkavc R."/>
            <person name="Matrosova V.Y."/>
            <person name="Grichenko O.E."/>
            <person name="Gostincar C."/>
            <person name="Volpe R.P."/>
            <person name="Klimenkova P."/>
            <person name="Gaidamakova E.K."/>
            <person name="Zhou C.E."/>
            <person name="Stewart B.J."/>
            <person name="Lyman M.G."/>
            <person name="Malfatti S.A."/>
            <person name="Rubinfeld B."/>
            <person name="Courtot M."/>
            <person name="Singh J."/>
            <person name="Dalgard C.L."/>
            <person name="Hamilton T."/>
            <person name="Frey K.G."/>
            <person name="Gunde-Cimerman N."/>
            <person name="Dugan L."/>
            <person name="Daly M.J."/>
        </authorList>
    </citation>
    <scope>NUCLEOTIDE SEQUENCE [LARGE SCALE GENOMIC DNA]</scope>
    <source>
        <strain evidence="6 7">MD1149</strain>
    </source>
</reference>
<feature type="region of interest" description="Disordered" evidence="4">
    <location>
        <begin position="1"/>
        <end position="292"/>
    </location>
</feature>
<feature type="compositionally biased region" description="Basic and acidic residues" evidence="4">
    <location>
        <begin position="706"/>
        <end position="715"/>
    </location>
</feature>
<accession>A0A2S5BDW2</accession>
<dbReference type="AlphaFoldDB" id="A0A2S5BDW2"/>
<evidence type="ECO:0000256" key="2">
    <source>
        <dbReference type="ARBA" id="ARBA00010979"/>
    </source>
</evidence>
<feature type="region of interest" description="Disordered" evidence="4">
    <location>
        <begin position="427"/>
        <end position="734"/>
    </location>
</feature>
<feature type="compositionally biased region" description="Basic and acidic residues" evidence="4">
    <location>
        <begin position="54"/>
        <end position="65"/>
    </location>
</feature>
<evidence type="ECO:0000256" key="3">
    <source>
        <dbReference type="ARBA" id="ARBA00023242"/>
    </source>
</evidence>
<evidence type="ECO:0000256" key="4">
    <source>
        <dbReference type="SAM" id="MobiDB-lite"/>
    </source>
</evidence>
<feature type="compositionally biased region" description="Basic and acidic residues" evidence="4">
    <location>
        <begin position="517"/>
        <end position="529"/>
    </location>
</feature>
<feature type="compositionally biased region" description="Basic and acidic residues" evidence="4">
    <location>
        <begin position="107"/>
        <end position="143"/>
    </location>
</feature>
<feature type="compositionally biased region" description="Basic and acidic residues" evidence="4">
    <location>
        <begin position="648"/>
        <end position="697"/>
    </location>
</feature>
<comment type="caution">
    <text evidence="6">The sequence shown here is derived from an EMBL/GenBank/DDBJ whole genome shotgun (WGS) entry which is preliminary data.</text>
</comment>
<dbReference type="EMBL" id="PJQD01000020">
    <property type="protein sequence ID" value="POY74965.1"/>
    <property type="molecule type" value="Genomic_DNA"/>
</dbReference>
<feature type="compositionally biased region" description="Acidic residues" evidence="4">
    <location>
        <begin position="79"/>
        <end position="106"/>
    </location>
</feature>
<feature type="compositionally biased region" description="Acidic residues" evidence="4">
    <location>
        <begin position="547"/>
        <end position="563"/>
    </location>
</feature>
<dbReference type="InterPro" id="IPR018972">
    <property type="entry name" value="Sas10_C_dom"/>
</dbReference>
<dbReference type="Proteomes" id="UP000237144">
    <property type="component" value="Unassembled WGS sequence"/>
</dbReference>
<organism evidence="6 7">
    <name type="scientific">Rhodotorula taiwanensis</name>
    <dbReference type="NCBI Taxonomy" id="741276"/>
    <lineage>
        <taxon>Eukaryota</taxon>
        <taxon>Fungi</taxon>
        <taxon>Dikarya</taxon>
        <taxon>Basidiomycota</taxon>
        <taxon>Pucciniomycotina</taxon>
        <taxon>Microbotryomycetes</taxon>
        <taxon>Sporidiobolales</taxon>
        <taxon>Sporidiobolaceae</taxon>
        <taxon>Rhodotorula</taxon>
    </lineage>
</organism>
<comment type="subcellular location">
    <subcellularLocation>
        <location evidence="1">Nucleus</location>
    </subcellularLocation>
</comment>
<dbReference type="GO" id="GO:0000462">
    <property type="term" value="P:maturation of SSU-rRNA from tricistronic rRNA transcript (SSU-rRNA, 5.8S rRNA, LSU-rRNA)"/>
    <property type="evidence" value="ECO:0007669"/>
    <property type="project" value="TreeGrafter"/>
</dbReference>
<dbReference type="GO" id="GO:0032040">
    <property type="term" value="C:small-subunit processome"/>
    <property type="evidence" value="ECO:0007669"/>
    <property type="project" value="TreeGrafter"/>
</dbReference>
<proteinExistence type="inferred from homology"/>
<gene>
    <name evidence="6" type="ORF">BMF94_1941</name>
</gene>
<feature type="compositionally biased region" description="Basic and acidic residues" evidence="4">
    <location>
        <begin position="273"/>
        <end position="292"/>
    </location>
</feature>
<feature type="compositionally biased region" description="Acidic residues" evidence="4">
    <location>
        <begin position="432"/>
        <end position="446"/>
    </location>
</feature>
<feature type="compositionally biased region" description="Acidic residues" evidence="4">
    <location>
        <begin position="222"/>
        <end position="234"/>
    </location>
</feature>
<feature type="compositionally biased region" description="Acidic residues" evidence="4">
    <location>
        <begin position="260"/>
        <end position="272"/>
    </location>
</feature>
<name>A0A2S5BDW2_9BASI</name>
<evidence type="ECO:0000256" key="1">
    <source>
        <dbReference type="ARBA" id="ARBA00004123"/>
    </source>
</evidence>
<feature type="compositionally biased region" description="Low complexity" evidence="4">
    <location>
        <begin position="589"/>
        <end position="623"/>
    </location>
</feature>
<evidence type="ECO:0000313" key="6">
    <source>
        <dbReference type="EMBL" id="POY74965.1"/>
    </source>
</evidence>
<dbReference type="PANTHER" id="PTHR13237:SF8">
    <property type="entry name" value="SOMETHING ABOUT SILENCING PROTEIN 10"/>
    <property type="match status" value="1"/>
</dbReference>
<evidence type="ECO:0000313" key="7">
    <source>
        <dbReference type="Proteomes" id="UP000237144"/>
    </source>
</evidence>
<feature type="compositionally biased region" description="Acidic residues" evidence="4">
    <location>
        <begin position="150"/>
        <end position="164"/>
    </location>
</feature>
<dbReference type="Pfam" id="PF09368">
    <property type="entry name" value="Sas10"/>
    <property type="match status" value="1"/>
</dbReference>
<keyword evidence="3" id="KW-0539">Nucleus</keyword>
<feature type="compositionally biased region" description="Basic and acidic residues" evidence="4">
    <location>
        <begin position="21"/>
        <end position="43"/>
    </location>
</feature>